<dbReference type="InterPro" id="IPR024904">
    <property type="entry name" value="OTCase_ArgI"/>
</dbReference>
<evidence type="ECO:0000259" key="5">
    <source>
        <dbReference type="Pfam" id="PF00185"/>
    </source>
</evidence>
<dbReference type="Pfam" id="PF00185">
    <property type="entry name" value="OTCace"/>
    <property type="match status" value="1"/>
</dbReference>
<protein>
    <recommendedName>
        <fullName evidence="2">ornithine carbamoyltransferase</fullName>
        <ecNumber evidence="2">2.1.3.3</ecNumber>
    </recommendedName>
</protein>
<dbReference type="Gene3D" id="3.40.50.1370">
    <property type="entry name" value="Aspartate/ornithine carbamoyltransferase"/>
    <property type="match status" value="2"/>
</dbReference>
<keyword evidence="3 7" id="KW-0808">Transferase</keyword>
<comment type="catalytic activity">
    <reaction evidence="4">
        <text>carbamoyl phosphate + L-ornithine = L-citrulline + phosphate + H(+)</text>
        <dbReference type="Rhea" id="RHEA:19513"/>
        <dbReference type="ChEBI" id="CHEBI:15378"/>
        <dbReference type="ChEBI" id="CHEBI:43474"/>
        <dbReference type="ChEBI" id="CHEBI:46911"/>
        <dbReference type="ChEBI" id="CHEBI:57743"/>
        <dbReference type="ChEBI" id="CHEBI:58228"/>
        <dbReference type="EC" id="2.1.3.3"/>
    </reaction>
</comment>
<evidence type="ECO:0000256" key="1">
    <source>
        <dbReference type="ARBA" id="ARBA00007805"/>
    </source>
</evidence>
<dbReference type="Pfam" id="PF02729">
    <property type="entry name" value="OTCace_N"/>
    <property type="match status" value="1"/>
</dbReference>
<dbReference type="FunFam" id="3.40.50.1370:FF:000008">
    <property type="entry name" value="Ornithine carbamoyltransferase"/>
    <property type="match status" value="1"/>
</dbReference>
<evidence type="ECO:0000313" key="7">
    <source>
        <dbReference type="EMBL" id="VAX08807.1"/>
    </source>
</evidence>
<dbReference type="HAMAP" id="MF_01109">
    <property type="entry name" value="OTCase"/>
    <property type="match status" value="1"/>
</dbReference>
<evidence type="ECO:0000256" key="3">
    <source>
        <dbReference type="ARBA" id="ARBA00022679"/>
    </source>
</evidence>
<evidence type="ECO:0000256" key="2">
    <source>
        <dbReference type="ARBA" id="ARBA00013007"/>
    </source>
</evidence>
<gene>
    <name evidence="7" type="ORF">MNBD_ALPHA03-1848</name>
</gene>
<dbReference type="EC" id="2.1.3.3" evidence="2"/>
<dbReference type="InterPro" id="IPR036901">
    <property type="entry name" value="Asp/Orn_carbamoylTrfase_sf"/>
</dbReference>
<dbReference type="GO" id="GO:0019240">
    <property type="term" value="P:citrulline biosynthetic process"/>
    <property type="evidence" value="ECO:0007669"/>
    <property type="project" value="TreeGrafter"/>
</dbReference>
<dbReference type="PANTHER" id="PTHR45753:SF3">
    <property type="entry name" value="ORNITHINE TRANSCARBAMYLASE, MITOCHONDRIAL"/>
    <property type="match status" value="1"/>
</dbReference>
<dbReference type="PANTHER" id="PTHR45753">
    <property type="entry name" value="ORNITHINE CARBAMOYLTRANSFERASE, MITOCHONDRIAL"/>
    <property type="match status" value="1"/>
</dbReference>
<name>A0A3B1BW13_9ZZZZ</name>
<feature type="domain" description="Aspartate/ornithine carbamoyltransferase carbamoyl-P binding" evidence="6">
    <location>
        <begin position="18"/>
        <end position="165"/>
    </location>
</feature>
<dbReference type="EMBL" id="UOFW01000247">
    <property type="protein sequence ID" value="VAX08807.1"/>
    <property type="molecule type" value="Genomic_DNA"/>
</dbReference>
<sequence>MTPKAKNELYKNLKEPYRHFLDLAALTKTDARAIIEKAKSLKITATQEGHGKGFIHPDRPLADKSLAMVFEKPSTRTRVSFEMSMHQLGGTSIVLQGNDMQLGRGETVSDTAQVLSGFVDAVMLRADNHESLLEMAQHATVPVINALTDFSHPCQVMADVLTFEEHRGNIKGRKIAWSGDGNNVAVSWIHAAVLFDCELVLACPKEFCPPTQILQWAASNGGKVTLTQDPNEAALNADCIITDTWVSMGDKDASKRIEILSPYQVNRGLIRRANKDSLFMHCLPAHRGEEVTDEVIDGPQSVIWDEAENRLHIQKSILMWCFGK</sequence>
<dbReference type="GO" id="GO:0016597">
    <property type="term" value="F:amino acid binding"/>
    <property type="evidence" value="ECO:0007669"/>
    <property type="project" value="InterPro"/>
</dbReference>
<dbReference type="AlphaFoldDB" id="A0A3B1BW13"/>
<evidence type="ECO:0000259" key="6">
    <source>
        <dbReference type="Pfam" id="PF02729"/>
    </source>
</evidence>
<dbReference type="InterPro" id="IPR006130">
    <property type="entry name" value="Asp/Orn_carbamoylTrfase"/>
</dbReference>
<dbReference type="NCBIfam" id="TIGR00658">
    <property type="entry name" value="orni_carb_tr"/>
    <property type="match status" value="1"/>
</dbReference>
<proteinExistence type="inferred from homology"/>
<reference evidence="7" key="1">
    <citation type="submission" date="2018-06" db="EMBL/GenBank/DDBJ databases">
        <authorList>
            <person name="Zhirakovskaya E."/>
        </authorList>
    </citation>
    <scope>NUCLEOTIDE SEQUENCE</scope>
</reference>
<dbReference type="InterPro" id="IPR002292">
    <property type="entry name" value="Orn/put_carbamltrans"/>
</dbReference>
<dbReference type="NCBIfam" id="NF001986">
    <property type="entry name" value="PRK00779.1"/>
    <property type="match status" value="1"/>
</dbReference>
<dbReference type="GO" id="GO:0042450">
    <property type="term" value="P:L-arginine biosynthetic process via ornithine"/>
    <property type="evidence" value="ECO:0007669"/>
    <property type="project" value="TreeGrafter"/>
</dbReference>
<dbReference type="PRINTS" id="PR00102">
    <property type="entry name" value="OTCASE"/>
</dbReference>
<dbReference type="SUPFAM" id="SSF53671">
    <property type="entry name" value="Aspartate/ornithine carbamoyltransferase"/>
    <property type="match status" value="1"/>
</dbReference>
<organism evidence="7">
    <name type="scientific">hydrothermal vent metagenome</name>
    <dbReference type="NCBI Taxonomy" id="652676"/>
    <lineage>
        <taxon>unclassified sequences</taxon>
        <taxon>metagenomes</taxon>
        <taxon>ecological metagenomes</taxon>
    </lineage>
</organism>
<evidence type="ECO:0000256" key="4">
    <source>
        <dbReference type="ARBA" id="ARBA00048772"/>
    </source>
</evidence>
<dbReference type="InterPro" id="IPR006132">
    <property type="entry name" value="Asp/Orn_carbamoyltranf_P-bd"/>
</dbReference>
<comment type="similarity">
    <text evidence="1">Belongs to the aspartate/ornithine carbamoyltransferase superfamily. OTCase family.</text>
</comment>
<feature type="domain" description="Aspartate/ornithine carbamoyltransferase Asp/Orn-binding" evidence="5">
    <location>
        <begin position="171"/>
        <end position="321"/>
    </location>
</feature>
<dbReference type="InterPro" id="IPR006131">
    <property type="entry name" value="Asp_carbamoyltransf_Asp/Orn-bd"/>
</dbReference>
<dbReference type="PRINTS" id="PR00100">
    <property type="entry name" value="AOTCASE"/>
</dbReference>
<dbReference type="PROSITE" id="PS00097">
    <property type="entry name" value="CARBAMOYLTRANSFERASE"/>
    <property type="match status" value="1"/>
</dbReference>
<accession>A0A3B1BW13</accession>
<dbReference type="GO" id="GO:0004585">
    <property type="term" value="F:ornithine carbamoyltransferase activity"/>
    <property type="evidence" value="ECO:0007669"/>
    <property type="project" value="UniProtKB-EC"/>
</dbReference>